<name>A0ABV7JJ06_9SPHI</name>
<comment type="caution">
    <text evidence="1">The sequence shown here is derived from an EMBL/GenBank/DDBJ whole genome shotgun (WGS) entry which is preliminary data.</text>
</comment>
<dbReference type="Proteomes" id="UP001595526">
    <property type="component" value="Unassembled WGS sequence"/>
</dbReference>
<organism evidence="1 2">
    <name type="scientific">Parapedobacter deserti</name>
    <dbReference type="NCBI Taxonomy" id="1912957"/>
    <lineage>
        <taxon>Bacteria</taxon>
        <taxon>Pseudomonadati</taxon>
        <taxon>Bacteroidota</taxon>
        <taxon>Sphingobacteriia</taxon>
        <taxon>Sphingobacteriales</taxon>
        <taxon>Sphingobacteriaceae</taxon>
        <taxon>Parapedobacter</taxon>
    </lineage>
</organism>
<evidence type="ECO:0000313" key="1">
    <source>
        <dbReference type="EMBL" id="MFC3197964.1"/>
    </source>
</evidence>
<dbReference type="EMBL" id="JBHRTA010000030">
    <property type="protein sequence ID" value="MFC3197964.1"/>
    <property type="molecule type" value="Genomic_DNA"/>
</dbReference>
<accession>A0ABV7JJ06</accession>
<protein>
    <submittedName>
        <fullName evidence="1">Uncharacterized protein</fullName>
    </submittedName>
</protein>
<reference evidence="2" key="1">
    <citation type="journal article" date="2019" name="Int. J. Syst. Evol. Microbiol.">
        <title>The Global Catalogue of Microorganisms (GCM) 10K type strain sequencing project: providing services to taxonomists for standard genome sequencing and annotation.</title>
        <authorList>
            <consortium name="The Broad Institute Genomics Platform"/>
            <consortium name="The Broad Institute Genome Sequencing Center for Infectious Disease"/>
            <person name="Wu L."/>
            <person name="Ma J."/>
        </authorList>
    </citation>
    <scope>NUCLEOTIDE SEQUENCE [LARGE SCALE GENOMIC DNA]</scope>
    <source>
        <strain evidence="2">KCTC 52416</strain>
    </source>
</reference>
<proteinExistence type="predicted"/>
<sequence length="54" mass="5767">MCKQRICFASSLPAATECGGSGKAAGDILRYTPASNQQFVYEELLVRKKGVGTN</sequence>
<evidence type="ECO:0000313" key="2">
    <source>
        <dbReference type="Proteomes" id="UP001595526"/>
    </source>
</evidence>
<keyword evidence="2" id="KW-1185">Reference proteome</keyword>
<gene>
    <name evidence="1" type="ORF">ACFOET_10095</name>
</gene>